<dbReference type="InterPro" id="IPR032675">
    <property type="entry name" value="LRR_dom_sf"/>
</dbReference>
<sequence length="362" mass="40727">MAYKAMMAKNRCRTDGARPIYILDGPLEFHCACWLPLMGRLADLNLFIPRIPPLPAFEELMHLQLHMMDFKGVNDQLQGLHSLETLLLSCEHLEAVLPELCLRELVRLRHVRLDDVIPEKLSLPPSCRMDLKGEASFMDEVIGPEWQDALKQLTACTCTWTVTRKTGLRVVNVQDLPEFLSMTAGSIQELRLHGVGMLDFSKGTQPMLLDPHIFSSLKVLWMKSDMNIRINIPRDVRLTSLEIYVDTLGLYFEDADATCLDLAIVNILHRSRGPVRGQIGTLQLQEAFDRKGISLSRKYVDEGSISSQGDAALDACKLGLSYVGISENSDLEYHLGVFRGAQAGCRCKMCWACRKLGSIPRR</sequence>
<name>I0YNS6_COCSC</name>
<comment type="caution">
    <text evidence="2">The sequence shown here is derived from an EMBL/GenBank/DDBJ whole genome shotgun (WGS) entry which is preliminary data.</text>
</comment>
<dbReference type="KEGG" id="csl:COCSUDRAFT_44025"/>
<dbReference type="GO" id="GO:0005930">
    <property type="term" value="C:axoneme"/>
    <property type="evidence" value="ECO:0007669"/>
    <property type="project" value="UniProtKB-SubCell"/>
</dbReference>
<dbReference type="Gene3D" id="3.80.10.10">
    <property type="entry name" value="Ribonuclease Inhibitor"/>
    <property type="match status" value="1"/>
</dbReference>
<dbReference type="AlphaFoldDB" id="I0YNS6"/>
<evidence type="ECO:0000256" key="1">
    <source>
        <dbReference type="ARBA" id="ARBA00004430"/>
    </source>
</evidence>
<evidence type="ECO:0000313" key="3">
    <source>
        <dbReference type="Proteomes" id="UP000007264"/>
    </source>
</evidence>
<dbReference type="OrthoDB" id="518455at2759"/>
<comment type="subcellular location">
    <subcellularLocation>
        <location evidence="1">Cytoplasm</location>
        <location evidence="1">Cytoskeleton</location>
        <location evidence="1">Cilium axoneme</location>
    </subcellularLocation>
</comment>
<protein>
    <recommendedName>
        <fullName evidence="4">RNI-like protein</fullName>
    </recommendedName>
</protein>
<dbReference type="EMBL" id="AGSI01000016">
    <property type="protein sequence ID" value="EIE20045.1"/>
    <property type="molecule type" value="Genomic_DNA"/>
</dbReference>
<dbReference type="RefSeq" id="XP_005644589.1">
    <property type="nucleotide sequence ID" value="XM_005644532.1"/>
</dbReference>
<proteinExistence type="predicted"/>
<dbReference type="Proteomes" id="UP000007264">
    <property type="component" value="Unassembled WGS sequence"/>
</dbReference>
<accession>I0YNS6</accession>
<keyword evidence="3" id="KW-1185">Reference proteome</keyword>
<gene>
    <name evidence="2" type="ORF">COCSUDRAFT_44025</name>
</gene>
<dbReference type="SUPFAM" id="SSF52058">
    <property type="entry name" value="L domain-like"/>
    <property type="match status" value="1"/>
</dbReference>
<evidence type="ECO:0008006" key="4">
    <source>
        <dbReference type="Google" id="ProtNLM"/>
    </source>
</evidence>
<organism evidence="2 3">
    <name type="scientific">Coccomyxa subellipsoidea (strain C-169)</name>
    <name type="common">Green microalga</name>
    <dbReference type="NCBI Taxonomy" id="574566"/>
    <lineage>
        <taxon>Eukaryota</taxon>
        <taxon>Viridiplantae</taxon>
        <taxon>Chlorophyta</taxon>
        <taxon>core chlorophytes</taxon>
        <taxon>Trebouxiophyceae</taxon>
        <taxon>Trebouxiophyceae incertae sedis</taxon>
        <taxon>Coccomyxaceae</taxon>
        <taxon>Coccomyxa</taxon>
        <taxon>Coccomyxa subellipsoidea</taxon>
    </lineage>
</organism>
<evidence type="ECO:0000313" key="2">
    <source>
        <dbReference type="EMBL" id="EIE20045.1"/>
    </source>
</evidence>
<dbReference type="GeneID" id="17038024"/>
<reference evidence="2 3" key="1">
    <citation type="journal article" date="2012" name="Genome Biol.">
        <title>The genome of the polar eukaryotic microalga coccomyxa subellipsoidea reveals traits of cold adaptation.</title>
        <authorList>
            <person name="Blanc G."/>
            <person name="Agarkova I."/>
            <person name="Grimwood J."/>
            <person name="Kuo A."/>
            <person name="Brueggeman A."/>
            <person name="Dunigan D."/>
            <person name="Gurnon J."/>
            <person name="Ladunga I."/>
            <person name="Lindquist E."/>
            <person name="Lucas S."/>
            <person name="Pangilinan J."/>
            <person name="Proschold T."/>
            <person name="Salamov A."/>
            <person name="Schmutz J."/>
            <person name="Weeks D."/>
            <person name="Yamada T."/>
            <person name="Claverie J.M."/>
            <person name="Grigoriev I."/>
            <person name="Van Etten J."/>
            <person name="Lomsadze A."/>
            <person name="Borodovsky M."/>
        </authorList>
    </citation>
    <scope>NUCLEOTIDE SEQUENCE [LARGE SCALE GENOMIC DNA]</scope>
    <source>
        <strain evidence="2 3">C-169</strain>
    </source>
</reference>